<reference evidence="9 10" key="1">
    <citation type="submission" date="2018-05" db="EMBL/GenBank/DDBJ databases">
        <authorList>
            <person name="Lanie J.A."/>
            <person name="Ng W.-L."/>
            <person name="Kazmierczak K.M."/>
            <person name="Andrzejewski T.M."/>
            <person name="Davidsen T.M."/>
            <person name="Wayne K.J."/>
            <person name="Tettelin H."/>
            <person name="Glass J.I."/>
            <person name="Rusch D."/>
            <person name="Podicherti R."/>
            <person name="Tsui H.-C.T."/>
            <person name="Winkler M.E."/>
        </authorList>
    </citation>
    <scope>NUCLEOTIDE SEQUENCE [LARGE SCALE GENOMIC DNA]</scope>
    <source>
        <strain evidence="9 10">BUT-10</strain>
    </source>
</reference>
<dbReference type="GO" id="GO:0005886">
    <property type="term" value="C:plasma membrane"/>
    <property type="evidence" value="ECO:0007669"/>
    <property type="project" value="UniProtKB-SubCell"/>
</dbReference>
<evidence type="ECO:0000313" key="9">
    <source>
        <dbReference type="EMBL" id="RAK65445.1"/>
    </source>
</evidence>
<keyword evidence="2 7" id="KW-0813">Transport</keyword>
<dbReference type="GO" id="GO:0055085">
    <property type="term" value="P:transmembrane transport"/>
    <property type="evidence" value="ECO:0007669"/>
    <property type="project" value="InterPro"/>
</dbReference>
<feature type="transmembrane region" description="Helical" evidence="7">
    <location>
        <begin position="122"/>
        <end position="143"/>
    </location>
</feature>
<dbReference type="AlphaFoldDB" id="A0A328BFF9"/>
<evidence type="ECO:0000256" key="4">
    <source>
        <dbReference type="ARBA" id="ARBA00022692"/>
    </source>
</evidence>
<evidence type="ECO:0000259" key="8">
    <source>
        <dbReference type="PROSITE" id="PS50928"/>
    </source>
</evidence>
<evidence type="ECO:0000256" key="1">
    <source>
        <dbReference type="ARBA" id="ARBA00004651"/>
    </source>
</evidence>
<dbReference type="OrthoDB" id="9792509at2"/>
<evidence type="ECO:0000256" key="3">
    <source>
        <dbReference type="ARBA" id="ARBA00022475"/>
    </source>
</evidence>
<gene>
    <name evidence="9" type="ORF">DJ019_10795</name>
</gene>
<evidence type="ECO:0000256" key="5">
    <source>
        <dbReference type="ARBA" id="ARBA00022989"/>
    </source>
</evidence>
<comment type="similarity">
    <text evidence="7">Belongs to the binding-protein-dependent transport system permease family.</text>
</comment>
<proteinExistence type="inferred from homology"/>
<keyword evidence="3" id="KW-1003">Cell membrane</keyword>
<dbReference type="Gene3D" id="1.10.3720.10">
    <property type="entry name" value="MetI-like"/>
    <property type="match status" value="1"/>
</dbReference>
<dbReference type="CDD" id="cd06261">
    <property type="entry name" value="TM_PBP2"/>
    <property type="match status" value="1"/>
</dbReference>
<dbReference type="Proteomes" id="UP000249524">
    <property type="component" value="Unassembled WGS sequence"/>
</dbReference>
<dbReference type="EMBL" id="QFYS01000004">
    <property type="protein sequence ID" value="RAK65445.1"/>
    <property type="molecule type" value="Genomic_DNA"/>
</dbReference>
<keyword evidence="6 7" id="KW-0472">Membrane</keyword>
<keyword evidence="4 7" id="KW-0812">Transmembrane</keyword>
<accession>A0A328BFF9</accession>
<feature type="transmembrane region" description="Helical" evidence="7">
    <location>
        <begin position="63"/>
        <end position="87"/>
    </location>
</feature>
<feature type="transmembrane region" description="Helical" evidence="7">
    <location>
        <begin position="94"/>
        <end position="116"/>
    </location>
</feature>
<feature type="domain" description="ABC transmembrane type-1" evidence="8">
    <location>
        <begin position="56"/>
        <end position="241"/>
    </location>
</feature>
<keyword evidence="5 7" id="KW-1133">Transmembrane helix</keyword>
<protein>
    <submittedName>
        <fullName evidence="9">ABC transporter permease</fullName>
    </submittedName>
</protein>
<dbReference type="PANTHER" id="PTHR30151">
    <property type="entry name" value="ALKANE SULFONATE ABC TRANSPORTER-RELATED, MEMBRANE SUBUNIT"/>
    <property type="match status" value="1"/>
</dbReference>
<feature type="transmembrane region" description="Helical" evidence="7">
    <location>
        <begin position="183"/>
        <end position="201"/>
    </location>
</feature>
<dbReference type="SUPFAM" id="SSF161098">
    <property type="entry name" value="MetI-like"/>
    <property type="match status" value="1"/>
</dbReference>
<evidence type="ECO:0000256" key="2">
    <source>
        <dbReference type="ARBA" id="ARBA00022448"/>
    </source>
</evidence>
<evidence type="ECO:0000256" key="7">
    <source>
        <dbReference type="RuleBase" id="RU363032"/>
    </source>
</evidence>
<keyword evidence="10" id="KW-1185">Reference proteome</keyword>
<dbReference type="InterPro" id="IPR000515">
    <property type="entry name" value="MetI-like"/>
</dbReference>
<name>A0A328BFF9_9CAUL</name>
<organism evidence="9 10">
    <name type="scientific">Phenylobacterium kunshanense</name>
    <dbReference type="NCBI Taxonomy" id="1445034"/>
    <lineage>
        <taxon>Bacteria</taxon>
        <taxon>Pseudomonadati</taxon>
        <taxon>Pseudomonadota</taxon>
        <taxon>Alphaproteobacteria</taxon>
        <taxon>Caulobacterales</taxon>
        <taxon>Caulobacteraceae</taxon>
        <taxon>Phenylobacterium</taxon>
    </lineage>
</organism>
<sequence>MRGLAIRLAPWALIALLLAGWELACRMLEIPVYFLPPPSAIGEAVVQEWPGLVKAAWFTLSKALIALAIASVVAQVLALAVTLSGVLERTVQPIAVVLQVTPVIAIAPLVNIWAGVDHPERALVALASIVAFFPIYSGAVTGLRAADPDLVRLFDLYGAGRLQRLTRLRLPSAVPFLLEGHKVAAGLAIVGAVVAEFVSGSGKVQGLAWKILDAGNRLQTAKMFAALLVLGAMGVALYALLARAERWGLRWWRGR</sequence>
<evidence type="ECO:0000256" key="6">
    <source>
        <dbReference type="ARBA" id="ARBA00023136"/>
    </source>
</evidence>
<dbReference type="PROSITE" id="PS50928">
    <property type="entry name" value="ABC_TM1"/>
    <property type="match status" value="1"/>
</dbReference>
<dbReference type="RefSeq" id="WP_111276041.1">
    <property type="nucleotide sequence ID" value="NZ_QFYS01000004.1"/>
</dbReference>
<evidence type="ECO:0000313" key="10">
    <source>
        <dbReference type="Proteomes" id="UP000249524"/>
    </source>
</evidence>
<comment type="caution">
    <text evidence="9">The sequence shown here is derived from an EMBL/GenBank/DDBJ whole genome shotgun (WGS) entry which is preliminary data.</text>
</comment>
<feature type="transmembrane region" description="Helical" evidence="7">
    <location>
        <begin position="221"/>
        <end position="241"/>
    </location>
</feature>
<dbReference type="Pfam" id="PF00528">
    <property type="entry name" value="BPD_transp_1"/>
    <property type="match status" value="1"/>
</dbReference>
<comment type="subcellular location">
    <subcellularLocation>
        <location evidence="1 7">Cell membrane</location>
        <topology evidence="1 7">Multi-pass membrane protein</topology>
    </subcellularLocation>
</comment>
<dbReference type="InterPro" id="IPR035906">
    <property type="entry name" value="MetI-like_sf"/>
</dbReference>
<dbReference type="PANTHER" id="PTHR30151:SF41">
    <property type="entry name" value="ABC TRANSPORTER PERMEASE PROTEIN"/>
    <property type="match status" value="1"/>
</dbReference>